<protein>
    <submittedName>
        <fullName evidence="1">Uncharacterized protein</fullName>
    </submittedName>
</protein>
<proteinExistence type="predicted"/>
<reference evidence="1 2" key="1">
    <citation type="submission" date="2018-10" db="EMBL/GenBank/DDBJ databases">
        <authorList>
            <person name="Ekblom R."/>
            <person name="Jareborg N."/>
        </authorList>
    </citation>
    <scope>NUCLEOTIDE SEQUENCE [LARGE SCALE GENOMIC DNA]</scope>
    <source>
        <tissue evidence="1">Muscle</tissue>
    </source>
</reference>
<dbReference type="Proteomes" id="UP000269945">
    <property type="component" value="Unassembled WGS sequence"/>
</dbReference>
<sequence>MTRPVGTATWVGAAEGERGGAPMSWMGSEGLAGVGSPVFGAVLAARPDWPELRCSRSPSRPPFHILRRRRGQSRRRLFTSCVEIKSSGFIDLALPLLMLNLFSPQQNEDSCALP</sequence>
<gene>
    <name evidence="1" type="ORF">BN2614_LOCUS1</name>
</gene>
<dbReference type="EMBL" id="CYRY02001203">
    <property type="protein sequence ID" value="VCW63537.1"/>
    <property type="molecule type" value="Genomic_DNA"/>
</dbReference>
<accession>A0A9X9PTX8</accession>
<name>A0A9X9PTX8_GULGU</name>
<comment type="caution">
    <text evidence="1">The sequence shown here is derived from an EMBL/GenBank/DDBJ whole genome shotgun (WGS) entry which is preliminary data.</text>
</comment>
<evidence type="ECO:0000313" key="2">
    <source>
        <dbReference type="Proteomes" id="UP000269945"/>
    </source>
</evidence>
<evidence type="ECO:0000313" key="1">
    <source>
        <dbReference type="EMBL" id="VCW63537.1"/>
    </source>
</evidence>
<organism evidence="1 2">
    <name type="scientific">Gulo gulo</name>
    <name type="common">Wolverine</name>
    <name type="synonym">Gluton</name>
    <dbReference type="NCBI Taxonomy" id="48420"/>
    <lineage>
        <taxon>Eukaryota</taxon>
        <taxon>Metazoa</taxon>
        <taxon>Chordata</taxon>
        <taxon>Craniata</taxon>
        <taxon>Vertebrata</taxon>
        <taxon>Euteleostomi</taxon>
        <taxon>Mammalia</taxon>
        <taxon>Eutheria</taxon>
        <taxon>Laurasiatheria</taxon>
        <taxon>Carnivora</taxon>
        <taxon>Caniformia</taxon>
        <taxon>Musteloidea</taxon>
        <taxon>Mustelidae</taxon>
        <taxon>Guloninae</taxon>
        <taxon>Gulo</taxon>
    </lineage>
</organism>
<keyword evidence="2" id="KW-1185">Reference proteome</keyword>
<dbReference type="AlphaFoldDB" id="A0A9X9PTX8"/>